<dbReference type="RefSeq" id="WP_135753896.1">
    <property type="nucleotide sequence ID" value="NZ_RQFD01000013.1"/>
</dbReference>
<gene>
    <name evidence="1" type="ORF">EHQ10_08985</name>
</gene>
<evidence type="ECO:0000313" key="1">
    <source>
        <dbReference type="EMBL" id="TGK49032.1"/>
    </source>
</evidence>
<reference evidence="2" key="1">
    <citation type="journal article" date="2019" name="PLoS Negl. Trop. Dis.">
        <title>Revisiting the worldwide diversity of Leptospira species in the environment.</title>
        <authorList>
            <person name="Vincent A.T."/>
            <person name="Schiettekatte O."/>
            <person name="Bourhy P."/>
            <person name="Veyrier F.J."/>
            <person name="Picardeau M."/>
        </authorList>
    </citation>
    <scope>NUCLEOTIDE SEQUENCE [LARGE SCALE GENOMIC DNA]</scope>
    <source>
        <strain evidence="2">201800295</strain>
    </source>
</reference>
<accession>A0ABY2L4J5</accession>
<sequence length="75" mass="8820">MYQLFHIEQVIFQSANEDELPIIIRLLKDNHLPNEDLTHRSLQNFLLAKLGTLIKSTTQYRLICPDSAIRMKKKI</sequence>
<comment type="caution">
    <text evidence="1">The sequence shown here is derived from an EMBL/GenBank/DDBJ whole genome shotgun (WGS) entry which is preliminary data.</text>
</comment>
<evidence type="ECO:0000313" key="2">
    <source>
        <dbReference type="Proteomes" id="UP000297617"/>
    </source>
</evidence>
<name>A0ABY2L4J5_9LEPT</name>
<dbReference type="Proteomes" id="UP000297617">
    <property type="component" value="Unassembled WGS sequence"/>
</dbReference>
<keyword evidence="2" id="KW-1185">Reference proteome</keyword>
<organism evidence="1 2">
    <name type="scientific">Leptospira bouyouniensis</name>
    <dbReference type="NCBI Taxonomy" id="2484911"/>
    <lineage>
        <taxon>Bacteria</taxon>
        <taxon>Pseudomonadati</taxon>
        <taxon>Spirochaetota</taxon>
        <taxon>Spirochaetia</taxon>
        <taxon>Leptospirales</taxon>
        <taxon>Leptospiraceae</taxon>
        <taxon>Leptospira</taxon>
    </lineage>
</organism>
<proteinExistence type="predicted"/>
<protein>
    <submittedName>
        <fullName evidence="1">Uncharacterized protein</fullName>
    </submittedName>
</protein>
<dbReference type="EMBL" id="RQFD01000013">
    <property type="protein sequence ID" value="TGK49032.1"/>
    <property type="molecule type" value="Genomic_DNA"/>
</dbReference>